<dbReference type="RefSeq" id="XP_004023915.1">
    <property type="nucleotide sequence ID" value="XM_004023866.1"/>
</dbReference>
<dbReference type="InterPro" id="IPR000315">
    <property type="entry name" value="Znf_B-box"/>
</dbReference>
<dbReference type="Pfam" id="PF00643">
    <property type="entry name" value="zf-B_box"/>
    <property type="match status" value="1"/>
</dbReference>
<dbReference type="PROSITE" id="PS50119">
    <property type="entry name" value="ZF_BBOX"/>
    <property type="match status" value="1"/>
</dbReference>
<dbReference type="PANTHER" id="PTHR36754:SF2">
    <property type="entry name" value="E3 UBIQUITIN-PROTEIN LIGASE TRIM37"/>
    <property type="match status" value="1"/>
</dbReference>
<reference evidence="3 4" key="1">
    <citation type="submission" date="2011-07" db="EMBL/GenBank/DDBJ databases">
        <authorList>
            <person name="Coyne R."/>
            <person name="Brami D."/>
            <person name="Johnson J."/>
            <person name="Hostetler J."/>
            <person name="Hannick L."/>
            <person name="Clark T."/>
            <person name="Cassidy-Hanley D."/>
            <person name="Inman J."/>
        </authorList>
    </citation>
    <scope>NUCLEOTIDE SEQUENCE [LARGE SCALE GENOMIC DNA]</scope>
    <source>
        <strain evidence="3 4">G5</strain>
    </source>
</reference>
<dbReference type="OMA" id="MDSAPKK"/>
<dbReference type="AlphaFoldDB" id="G0R667"/>
<sequence>MIKYILNLKNKIKKRLRLCLRHNLPLKYYCETYEELICDQCTIQGPHNTQVIKQKINNKIYIQQLHRISTLQDAFNRRASKISYAIENNLVEKSKLLKAQLHRVEYRMEEIQYITSIIERDSRVEFGGILERLNNAEGTKLSLLLYDIEQLQRFLNKINELGQSFYDLTKEPVNYIPFLRQARKIWEDCNQYIQKPIQTQINVYPYDLPKEFQEIKAQLKQIDANDALINLKDEIIWKLIQEGNEKESFKSVQEFEEQMNNEIQEWAKLAEVQTEKLQKFQLVCSFCNKNLEEKNVNKSCSENKNPYNPSCN</sequence>
<gene>
    <name evidence="3" type="ORF">IMG5_202690</name>
</gene>
<dbReference type="GO" id="GO:0061630">
    <property type="term" value="F:ubiquitin protein ligase activity"/>
    <property type="evidence" value="ECO:0007669"/>
    <property type="project" value="TreeGrafter"/>
</dbReference>
<organism evidence="3 4">
    <name type="scientific">Ichthyophthirius multifiliis</name>
    <name type="common">White spot disease agent</name>
    <name type="synonym">Ich</name>
    <dbReference type="NCBI Taxonomy" id="5932"/>
    <lineage>
        <taxon>Eukaryota</taxon>
        <taxon>Sar</taxon>
        <taxon>Alveolata</taxon>
        <taxon>Ciliophora</taxon>
        <taxon>Intramacronucleata</taxon>
        <taxon>Oligohymenophorea</taxon>
        <taxon>Hymenostomatida</taxon>
        <taxon>Ophryoglenina</taxon>
        <taxon>Ichthyophthirius</taxon>
    </lineage>
</organism>
<dbReference type="Proteomes" id="UP000008983">
    <property type="component" value="Unassembled WGS sequence"/>
</dbReference>
<dbReference type="GO" id="GO:0051865">
    <property type="term" value="P:protein autoubiquitination"/>
    <property type="evidence" value="ECO:0007669"/>
    <property type="project" value="TreeGrafter"/>
</dbReference>
<dbReference type="InParanoid" id="G0R667"/>
<evidence type="ECO:0000313" key="4">
    <source>
        <dbReference type="Proteomes" id="UP000008983"/>
    </source>
</evidence>
<dbReference type="OrthoDB" id="342730at2759"/>
<dbReference type="GO" id="GO:0016235">
    <property type="term" value="C:aggresome"/>
    <property type="evidence" value="ECO:0007669"/>
    <property type="project" value="TreeGrafter"/>
</dbReference>
<dbReference type="EMBL" id="GL984390">
    <property type="protein sequence ID" value="EGR27031.1"/>
    <property type="molecule type" value="Genomic_DNA"/>
</dbReference>
<feature type="domain" description="B box-type" evidence="2">
    <location>
        <begin position="14"/>
        <end position="49"/>
    </location>
</feature>
<dbReference type="eggNOG" id="ENOG502RT42">
    <property type="taxonomic scope" value="Eukaryota"/>
</dbReference>
<dbReference type="GO" id="GO:0005164">
    <property type="term" value="F:tumor necrosis factor receptor binding"/>
    <property type="evidence" value="ECO:0007669"/>
    <property type="project" value="TreeGrafter"/>
</dbReference>
<accession>G0R667</accession>
<protein>
    <recommendedName>
        <fullName evidence="2">B box-type domain-containing protein</fullName>
    </recommendedName>
</protein>
<name>G0R667_ICHMU</name>
<dbReference type="GO" id="GO:0005778">
    <property type="term" value="C:peroxisomal membrane"/>
    <property type="evidence" value="ECO:0007669"/>
    <property type="project" value="TreeGrafter"/>
</dbReference>
<dbReference type="GO" id="GO:0006513">
    <property type="term" value="P:protein monoubiquitination"/>
    <property type="evidence" value="ECO:0007669"/>
    <property type="project" value="TreeGrafter"/>
</dbReference>
<keyword evidence="1" id="KW-0479">Metal-binding</keyword>
<dbReference type="GeneID" id="14903086"/>
<keyword evidence="1" id="KW-0862">Zinc</keyword>
<dbReference type="InterPro" id="IPR053003">
    <property type="entry name" value="TRIM_RBCC_E3_ubiq-ligases"/>
</dbReference>
<evidence type="ECO:0000313" key="3">
    <source>
        <dbReference type="EMBL" id="EGR27031.1"/>
    </source>
</evidence>
<dbReference type="Gene3D" id="3.30.160.60">
    <property type="entry name" value="Classic Zinc Finger"/>
    <property type="match status" value="1"/>
</dbReference>
<evidence type="ECO:0000259" key="2">
    <source>
        <dbReference type="PROSITE" id="PS50119"/>
    </source>
</evidence>
<dbReference type="GO" id="GO:0031625">
    <property type="term" value="F:ubiquitin protein ligase binding"/>
    <property type="evidence" value="ECO:0007669"/>
    <property type="project" value="TreeGrafter"/>
</dbReference>
<evidence type="ECO:0000256" key="1">
    <source>
        <dbReference type="PROSITE-ProRule" id="PRU00024"/>
    </source>
</evidence>
<dbReference type="GO" id="GO:0008270">
    <property type="term" value="F:zinc ion binding"/>
    <property type="evidence" value="ECO:0007669"/>
    <property type="project" value="UniProtKB-KW"/>
</dbReference>
<dbReference type="PANTHER" id="PTHR36754">
    <property type="entry name" value="E3 UBIQUITIN-PROTEIN LIGASE TRIM37"/>
    <property type="match status" value="1"/>
</dbReference>
<keyword evidence="1" id="KW-0863">Zinc-finger</keyword>
<proteinExistence type="predicted"/>
<keyword evidence="4" id="KW-1185">Reference proteome</keyword>
<dbReference type="GO" id="GO:0070842">
    <property type="term" value="P:aggresome assembly"/>
    <property type="evidence" value="ECO:0007669"/>
    <property type="project" value="TreeGrafter"/>
</dbReference>
<dbReference type="SUPFAM" id="SSF57845">
    <property type="entry name" value="B-box zinc-binding domain"/>
    <property type="match status" value="1"/>
</dbReference>